<dbReference type="PANTHER" id="PTHR10672:SF3">
    <property type="entry name" value="PROTEIN HU-LI TAI SHAO"/>
    <property type="match status" value="1"/>
</dbReference>
<dbReference type="SMART" id="SM01007">
    <property type="entry name" value="Aldolase_II"/>
    <property type="match status" value="1"/>
</dbReference>
<dbReference type="InterPro" id="IPR001303">
    <property type="entry name" value="Aldolase_II/adducin_N"/>
</dbReference>
<evidence type="ECO:0000313" key="4">
    <source>
        <dbReference type="Proteomes" id="UP000278222"/>
    </source>
</evidence>
<dbReference type="AlphaFoldDB" id="A0A3N1ME90"/>
<dbReference type="InterPro" id="IPR036409">
    <property type="entry name" value="Aldolase_II/adducin_N_sf"/>
</dbReference>
<dbReference type="NCBIfam" id="NF005689">
    <property type="entry name" value="PRK07490.1"/>
    <property type="match status" value="1"/>
</dbReference>
<dbReference type="RefSeq" id="WP_123688351.1">
    <property type="nucleotide sequence ID" value="NZ_AP019700.1"/>
</dbReference>
<dbReference type="SUPFAM" id="SSF53639">
    <property type="entry name" value="AraD/HMP-PK domain-like"/>
    <property type="match status" value="1"/>
</dbReference>
<dbReference type="GO" id="GO:0051015">
    <property type="term" value="F:actin filament binding"/>
    <property type="evidence" value="ECO:0007669"/>
    <property type="project" value="TreeGrafter"/>
</dbReference>
<keyword evidence="4" id="KW-1185">Reference proteome</keyword>
<sequence length="251" mass="28057">MQDHFHRPNTDSAVETARADLAAAFRWAARLDMHEGVCNHFSLLVPGRPDHFLINPHGRHFGEMRASDLLMVDADGKLVEGDSPPEPTAFFIHWRIHRAHPNAGCVLHTHMPHATALTMLEGGRLEMAHQTALMFHDRIAYDDDYQGLALDEGEGDRLARVLGDKPIAFLANHGVVVTGATVAEAFDALYYLERACRQQVLAMSTGRPLKLVPPDVCERTARQIDGERGNAFGHFAALRRLLDRDEPDYRD</sequence>
<proteinExistence type="inferred from homology"/>
<dbReference type="NCBIfam" id="NF005068">
    <property type="entry name" value="PRK06486.1"/>
    <property type="match status" value="1"/>
</dbReference>
<evidence type="ECO:0000256" key="1">
    <source>
        <dbReference type="ARBA" id="ARBA00037961"/>
    </source>
</evidence>
<feature type="domain" description="Class II aldolase/adducin N-terminal" evidence="2">
    <location>
        <begin position="19"/>
        <end position="200"/>
    </location>
</feature>
<dbReference type="PANTHER" id="PTHR10672">
    <property type="entry name" value="ADDUCIN"/>
    <property type="match status" value="1"/>
</dbReference>
<gene>
    <name evidence="3" type="ORF">EDC65_0790</name>
</gene>
<comment type="similarity">
    <text evidence="1">Belongs to the aldolase class II family.</text>
</comment>
<evidence type="ECO:0000259" key="2">
    <source>
        <dbReference type="SMART" id="SM01007"/>
    </source>
</evidence>
<dbReference type="GO" id="GO:0005856">
    <property type="term" value="C:cytoskeleton"/>
    <property type="evidence" value="ECO:0007669"/>
    <property type="project" value="TreeGrafter"/>
</dbReference>
<dbReference type="Gene3D" id="3.40.225.10">
    <property type="entry name" value="Class II aldolase/adducin N-terminal domain"/>
    <property type="match status" value="1"/>
</dbReference>
<dbReference type="EMBL" id="RJKX01000011">
    <property type="protein sequence ID" value="ROQ01609.1"/>
    <property type="molecule type" value="Genomic_DNA"/>
</dbReference>
<dbReference type="NCBIfam" id="NF005451">
    <property type="entry name" value="PRK07044.1"/>
    <property type="match status" value="1"/>
</dbReference>
<dbReference type="InterPro" id="IPR051017">
    <property type="entry name" value="Aldolase-II_Adducin_sf"/>
</dbReference>
<dbReference type="Proteomes" id="UP000278222">
    <property type="component" value="Unassembled WGS sequence"/>
</dbReference>
<accession>A0A3N1ME90</accession>
<name>A0A3N1ME90_9PROT</name>
<comment type="caution">
    <text evidence="3">The sequence shown here is derived from an EMBL/GenBank/DDBJ whole genome shotgun (WGS) entry which is preliminary data.</text>
</comment>
<reference evidence="3 4" key="1">
    <citation type="submission" date="2018-11" db="EMBL/GenBank/DDBJ databases">
        <title>Genomic Encyclopedia of Type Strains, Phase IV (KMG-IV): sequencing the most valuable type-strain genomes for metagenomic binning, comparative biology and taxonomic classification.</title>
        <authorList>
            <person name="Goeker M."/>
        </authorList>
    </citation>
    <scope>NUCLEOTIDE SEQUENCE [LARGE SCALE GENOMIC DNA]</scope>
    <source>
        <strain evidence="3 4">DSM 5900</strain>
    </source>
</reference>
<dbReference type="Pfam" id="PF00596">
    <property type="entry name" value="Aldolase_II"/>
    <property type="match status" value="1"/>
</dbReference>
<dbReference type="OrthoDB" id="5291399at2"/>
<organism evidence="3 4">
    <name type="scientific">Stella humosa</name>
    <dbReference type="NCBI Taxonomy" id="94"/>
    <lineage>
        <taxon>Bacteria</taxon>
        <taxon>Pseudomonadati</taxon>
        <taxon>Pseudomonadota</taxon>
        <taxon>Alphaproteobacteria</taxon>
        <taxon>Rhodospirillales</taxon>
        <taxon>Stellaceae</taxon>
        <taxon>Stella</taxon>
    </lineage>
</organism>
<evidence type="ECO:0000313" key="3">
    <source>
        <dbReference type="EMBL" id="ROQ01609.1"/>
    </source>
</evidence>
<protein>
    <submittedName>
        <fullName evidence="3">Ribulose-5-phosphate 4-epimerase/fuculose-1-phosphate aldolase</fullName>
    </submittedName>
</protein>